<evidence type="ECO:0000313" key="1">
    <source>
        <dbReference type="EMBL" id="OUM28894.1"/>
    </source>
</evidence>
<organism evidence="1 2">
    <name type="scientific">Pseudomonas putida</name>
    <name type="common">Arthrobacter siderocapsulatus</name>
    <dbReference type="NCBI Taxonomy" id="303"/>
    <lineage>
        <taxon>Bacteria</taxon>
        <taxon>Pseudomonadati</taxon>
        <taxon>Pseudomonadota</taxon>
        <taxon>Gammaproteobacteria</taxon>
        <taxon>Pseudomonadales</taxon>
        <taxon>Pseudomonadaceae</taxon>
        <taxon>Pseudomonas</taxon>
    </lineage>
</organism>
<name>A0A1Y3KUX1_PSEPU</name>
<proteinExistence type="predicted"/>
<accession>A0A1Y3KUX1</accession>
<evidence type="ECO:0000313" key="2">
    <source>
        <dbReference type="Proteomes" id="UP000196082"/>
    </source>
</evidence>
<dbReference type="EMBL" id="NFSB01000083">
    <property type="protein sequence ID" value="OUM28894.1"/>
    <property type="molecule type" value="Genomic_DNA"/>
</dbReference>
<comment type="caution">
    <text evidence="1">The sequence shown here is derived from an EMBL/GenBank/DDBJ whole genome shotgun (WGS) entry which is preliminary data.</text>
</comment>
<sequence length="68" mass="7378">MHGGRQGRMLLWKELAGCVGRGFCFLCRPLRGLARSHRDCTTFNSCAEPVGAGEPAKAATRFRRSPAG</sequence>
<dbReference type="Proteomes" id="UP000196082">
    <property type="component" value="Unassembled WGS sequence"/>
</dbReference>
<reference evidence="1 2" key="1">
    <citation type="submission" date="2017-05" db="EMBL/GenBank/DDBJ databases">
        <title>Whole genome sequence of Pseudomonas putida isolate 1312 commercialized as a biostimulant.</title>
        <authorList>
            <person name="Crovadore J."/>
            <person name="Blanc P."/>
            <person name="Chablais R."/>
            <person name="Cochard B."/>
            <person name="Grizard D."/>
            <person name="Lefort F."/>
        </authorList>
    </citation>
    <scope>NUCLEOTIDE SEQUENCE [LARGE SCALE GENOMIC DNA]</scope>
    <source>
        <strain evidence="1 2">1312</strain>
    </source>
</reference>
<protein>
    <submittedName>
        <fullName evidence="1">Uncharacterized protein</fullName>
    </submittedName>
</protein>
<dbReference type="AlphaFoldDB" id="A0A1Y3KUX1"/>
<gene>
    <name evidence="1" type="ORF">B8W72_19860</name>
</gene>